<accession>A0AAD2G649</accession>
<keyword evidence="4" id="KW-1185">Reference proteome</keyword>
<evidence type="ECO:0000259" key="2">
    <source>
        <dbReference type="Pfam" id="PF22494"/>
    </source>
</evidence>
<keyword evidence="1" id="KW-0732">Signal</keyword>
<evidence type="ECO:0000313" key="3">
    <source>
        <dbReference type="EMBL" id="CAJ1963745.1"/>
    </source>
</evidence>
<evidence type="ECO:0000313" key="4">
    <source>
        <dbReference type="Proteomes" id="UP001295423"/>
    </source>
</evidence>
<gene>
    <name evidence="3" type="ORF">CYCCA115_LOCUS20305</name>
</gene>
<feature type="domain" description="Choice-of-anchor I" evidence="2">
    <location>
        <begin position="277"/>
        <end position="429"/>
    </location>
</feature>
<name>A0AAD2G649_9STRA</name>
<dbReference type="EMBL" id="CAKOGP040002158">
    <property type="protein sequence ID" value="CAJ1963745.1"/>
    <property type="molecule type" value="Genomic_DNA"/>
</dbReference>
<evidence type="ECO:0000256" key="1">
    <source>
        <dbReference type="SAM" id="SignalP"/>
    </source>
</evidence>
<dbReference type="PANTHER" id="PTHR46928:SF1">
    <property type="entry name" value="MESENCHYME-SPECIFIC CELL SURFACE GLYCOPROTEIN"/>
    <property type="match status" value="1"/>
</dbReference>
<protein>
    <recommendedName>
        <fullName evidence="2">Choice-of-anchor I domain-containing protein</fullName>
    </recommendedName>
</protein>
<dbReference type="InterPro" id="IPR052956">
    <property type="entry name" value="Mesenchyme-surface_protein"/>
</dbReference>
<dbReference type="AlphaFoldDB" id="A0AAD2G649"/>
<comment type="caution">
    <text evidence="3">The sequence shown here is derived from an EMBL/GenBank/DDBJ whole genome shotgun (WGS) entry which is preliminary data.</text>
</comment>
<dbReference type="Proteomes" id="UP001295423">
    <property type="component" value="Unassembled WGS sequence"/>
</dbReference>
<feature type="chain" id="PRO_5042285931" description="Choice-of-anchor I domain-containing protein" evidence="1">
    <location>
        <begin position="30"/>
        <end position="730"/>
    </location>
</feature>
<feature type="signal peptide" evidence="1">
    <location>
        <begin position="1"/>
        <end position="29"/>
    </location>
</feature>
<dbReference type="InterPro" id="IPR055188">
    <property type="entry name" value="Choice_anch_I"/>
</dbReference>
<dbReference type="SUPFAM" id="SSF75011">
    <property type="entry name" value="3-carboxy-cis,cis-mucoante lactonizing enzyme"/>
    <property type="match status" value="1"/>
</dbReference>
<reference evidence="3" key="1">
    <citation type="submission" date="2023-08" db="EMBL/GenBank/DDBJ databases">
        <authorList>
            <person name="Audoor S."/>
            <person name="Bilcke G."/>
        </authorList>
    </citation>
    <scope>NUCLEOTIDE SEQUENCE</scope>
</reference>
<organism evidence="3 4">
    <name type="scientific">Cylindrotheca closterium</name>
    <dbReference type="NCBI Taxonomy" id="2856"/>
    <lineage>
        <taxon>Eukaryota</taxon>
        <taxon>Sar</taxon>
        <taxon>Stramenopiles</taxon>
        <taxon>Ochrophyta</taxon>
        <taxon>Bacillariophyta</taxon>
        <taxon>Bacillariophyceae</taxon>
        <taxon>Bacillariophycidae</taxon>
        <taxon>Bacillariales</taxon>
        <taxon>Bacillariaceae</taxon>
        <taxon>Cylindrotheca</taxon>
    </lineage>
</organism>
<dbReference type="PANTHER" id="PTHR46928">
    <property type="entry name" value="MESENCHYME-SPECIFIC CELL SURFACE GLYCOPROTEIN"/>
    <property type="match status" value="1"/>
</dbReference>
<sequence length="730" mass="79793">MASTSLVLPILIAYLAAILLLPSNNQVDAIQVKFERENAMPKGNIKSFDFKSRIILPYGPDLYGSEVPQSPNDQPYRGYGPGMGASETVQYDHLNHFFYSASDQGYILVADYADPSSPKISNYSFKAESKLLGSISICPNQGVMLLSLSKVGRIDVYDLVSRDDPKVPQLLKSVDCGPNAKYVLASSDCSVAAIANLNVGEGLAQGSVTIIQGVLSEEPKRTTIPLDYNAWDDAYLLRRGLNMPMTKKALEYWDDYSHLADDLDFTDLRNNYKSSIFLEPQSLTWGPEEKELLVNMQQNNGLLRINMTDLSPVAVAGYGMKDHSFIPVDINANDGDCNLKTYPSLFAMRNPDQIASLKYNDKHYVITANEDGGKEYEDWEEAIKSNDLFQGSNFRLQNVVVPKAIFDENNTAAGHSALFNNECQDSNDPGAEQLCLKKVELSVGSNSIDFESDPMNPIFYRMVLFGGRGWSIYELPENPRSQLKLVFDSGDVMEREGCSSFPWSHNALMDEELAPFTGPNNTFVKAMEAEGDWDVVQAIKELNDPAQDGCLDQGDGTPGSCPLSEMVDSRSGKDGAGVENVIMGEACGRLVAAMATEKSSIAMLFDITDITTPELLKVFHLSPAAQNKSFGLAYNDGEIGEIDAESGVFLSAEESPSGKAGILFAGALSGTVSWWEFDCKEESPSSSKRKSSKQAESAASSVKFRMSSSWATMIVILMAGSFGISDDVLL</sequence>
<proteinExistence type="predicted"/>
<dbReference type="Pfam" id="PF22494">
    <property type="entry name" value="choice_anch_I"/>
    <property type="match status" value="1"/>
</dbReference>